<evidence type="ECO:0000313" key="3">
    <source>
        <dbReference type="Proteomes" id="UP000652681"/>
    </source>
</evidence>
<comment type="caution">
    <text evidence="2">The sequence shown here is derived from an EMBL/GenBank/DDBJ whole genome shotgun (WGS) entry which is preliminary data.</text>
</comment>
<dbReference type="RefSeq" id="WP_163489948.1">
    <property type="nucleotide sequence ID" value="NZ_JACVEL010000013.1"/>
</dbReference>
<keyword evidence="3" id="KW-1185">Reference proteome</keyword>
<accession>A0A8J6PG00</accession>
<organism evidence="2 3">
    <name type="scientific">Taishania pollutisoli</name>
    <dbReference type="NCBI Taxonomy" id="2766479"/>
    <lineage>
        <taxon>Bacteria</taxon>
        <taxon>Pseudomonadati</taxon>
        <taxon>Bacteroidota</taxon>
        <taxon>Flavobacteriia</taxon>
        <taxon>Flavobacteriales</taxon>
        <taxon>Crocinitomicaceae</taxon>
        <taxon>Taishania</taxon>
    </lineage>
</organism>
<proteinExistence type="predicted"/>
<dbReference type="SUPFAM" id="SSF117070">
    <property type="entry name" value="LEA14-like"/>
    <property type="match status" value="1"/>
</dbReference>
<reference evidence="2" key="1">
    <citation type="submission" date="2020-09" db="EMBL/GenBank/DDBJ databases">
        <title>Taishania pollutisoli gen. nov., sp. nov., Isolated from Tetrabromobisphenol A-Contaminated Soil.</title>
        <authorList>
            <person name="Chen Q."/>
        </authorList>
    </citation>
    <scope>NUCLEOTIDE SEQUENCE</scope>
    <source>
        <strain evidence="2">CZZ-1</strain>
    </source>
</reference>
<dbReference type="InterPro" id="IPR004864">
    <property type="entry name" value="LEA_2"/>
</dbReference>
<evidence type="ECO:0000313" key="2">
    <source>
        <dbReference type="EMBL" id="MBC9813708.1"/>
    </source>
</evidence>
<dbReference type="Pfam" id="PF03168">
    <property type="entry name" value="LEA_2"/>
    <property type="match status" value="1"/>
</dbReference>
<dbReference type="Proteomes" id="UP000652681">
    <property type="component" value="Unassembled WGS sequence"/>
</dbReference>
<name>A0A8J6PG00_9FLAO</name>
<dbReference type="Gene3D" id="2.60.40.1820">
    <property type="match status" value="1"/>
</dbReference>
<protein>
    <submittedName>
        <fullName evidence="2">LEA type 2 family protein</fullName>
    </submittedName>
</protein>
<dbReference type="PROSITE" id="PS51257">
    <property type="entry name" value="PROKAR_LIPOPROTEIN"/>
    <property type="match status" value="1"/>
</dbReference>
<feature type="domain" description="Late embryogenesis abundant protein LEA-2 subgroup" evidence="1">
    <location>
        <begin position="53"/>
        <end position="129"/>
    </location>
</feature>
<dbReference type="EMBL" id="JACVEL010000013">
    <property type="protein sequence ID" value="MBC9813708.1"/>
    <property type="molecule type" value="Genomic_DNA"/>
</dbReference>
<gene>
    <name evidence="2" type="ORF">H9Y05_14625</name>
</gene>
<sequence length="159" mass="17835">MTRLIKKWGFLLLLLFIFSACSYENVEFKEAENFHLKKIEGRNLSISFDAILNNPNGYNLKIKPSVFDLYINDSHVGIIKLDERIKIVKRSESTVAVPVTAEVLQGALPKLLAGALKKTATVRIVGKVKGKVSIFPASKKIDETREIPLRDLDFGGFPF</sequence>
<dbReference type="AlphaFoldDB" id="A0A8J6PG00"/>
<evidence type="ECO:0000259" key="1">
    <source>
        <dbReference type="Pfam" id="PF03168"/>
    </source>
</evidence>